<dbReference type="AlphaFoldDB" id="A0A1B0DK82"/>
<dbReference type="VEuPathDB" id="VectorBase:PPAPM1_000067"/>
<protein>
    <recommendedName>
        <fullName evidence="4">Septin-type G domain-containing protein</fullName>
    </recommendedName>
</protein>
<evidence type="ECO:0000256" key="1">
    <source>
        <dbReference type="SAM" id="Coils"/>
    </source>
</evidence>
<dbReference type="Proteomes" id="UP000092462">
    <property type="component" value="Unassembled WGS sequence"/>
</dbReference>
<sequence>MQDLQEVTQEVHYENYRSERLVKGVKRNNGVAKDEDIAITDKDRILQEKEAELLRIQEELARMQAKIKAQQ</sequence>
<dbReference type="EnsemblMetazoa" id="PPAI008656-RA">
    <property type="protein sequence ID" value="PPAI008656-PA"/>
    <property type="gene ID" value="PPAI008656"/>
</dbReference>
<evidence type="ECO:0000313" key="2">
    <source>
        <dbReference type="EnsemblMetazoa" id="PPAI008656-PA"/>
    </source>
</evidence>
<keyword evidence="1" id="KW-0175">Coiled coil</keyword>
<accession>A0A1B0DK82</accession>
<keyword evidence="3" id="KW-1185">Reference proteome</keyword>
<dbReference type="VEuPathDB" id="VectorBase:PPAI008656"/>
<proteinExistence type="predicted"/>
<dbReference type="EMBL" id="AJVK01015947">
    <property type="status" value="NOT_ANNOTATED_CDS"/>
    <property type="molecule type" value="Genomic_DNA"/>
</dbReference>
<dbReference type="Gene3D" id="3.40.50.300">
    <property type="entry name" value="P-loop containing nucleotide triphosphate hydrolases"/>
    <property type="match status" value="1"/>
</dbReference>
<reference evidence="2" key="1">
    <citation type="submission" date="2022-08" db="UniProtKB">
        <authorList>
            <consortium name="EnsemblMetazoa"/>
        </authorList>
    </citation>
    <scope>IDENTIFICATION</scope>
    <source>
        <strain evidence="2">Israel</strain>
    </source>
</reference>
<evidence type="ECO:0008006" key="4">
    <source>
        <dbReference type="Google" id="ProtNLM"/>
    </source>
</evidence>
<dbReference type="InterPro" id="IPR027417">
    <property type="entry name" value="P-loop_NTPase"/>
</dbReference>
<feature type="coiled-coil region" evidence="1">
    <location>
        <begin position="39"/>
        <end position="66"/>
    </location>
</feature>
<name>A0A1B0DK82_PHLPP</name>
<organism evidence="2 3">
    <name type="scientific">Phlebotomus papatasi</name>
    <name type="common">Sandfly</name>
    <dbReference type="NCBI Taxonomy" id="29031"/>
    <lineage>
        <taxon>Eukaryota</taxon>
        <taxon>Metazoa</taxon>
        <taxon>Ecdysozoa</taxon>
        <taxon>Arthropoda</taxon>
        <taxon>Hexapoda</taxon>
        <taxon>Insecta</taxon>
        <taxon>Pterygota</taxon>
        <taxon>Neoptera</taxon>
        <taxon>Endopterygota</taxon>
        <taxon>Diptera</taxon>
        <taxon>Nematocera</taxon>
        <taxon>Psychodoidea</taxon>
        <taxon>Psychodidae</taxon>
        <taxon>Phlebotomus</taxon>
        <taxon>Phlebotomus</taxon>
    </lineage>
</organism>
<evidence type="ECO:0000313" key="3">
    <source>
        <dbReference type="Proteomes" id="UP000092462"/>
    </source>
</evidence>